<comment type="subcellular location">
    <subcellularLocation>
        <location evidence="1">Membrane</location>
        <topology evidence="1">Single-pass membrane protein</topology>
    </subcellularLocation>
</comment>
<accession>A0A553ZWG2</accession>
<dbReference type="PANTHER" id="PTHR34478:SF2">
    <property type="entry name" value="MEMBRANE PROTEIN"/>
    <property type="match status" value="1"/>
</dbReference>
<keyword evidence="3 6" id="KW-0812">Transmembrane</keyword>
<dbReference type="Pfam" id="PF04011">
    <property type="entry name" value="LemA"/>
    <property type="match status" value="1"/>
</dbReference>
<evidence type="ECO:0000313" key="8">
    <source>
        <dbReference type="Proteomes" id="UP000318521"/>
    </source>
</evidence>
<evidence type="ECO:0000256" key="3">
    <source>
        <dbReference type="ARBA" id="ARBA00022692"/>
    </source>
</evidence>
<dbReference type="Gene3D" id="1.20.1440.20">
    <property type="entry name" value="LemA-like domain"/>
    <property type="match status" value="1"/>
</dbReference>
<dbReference type="InterPro" id="IPR007156">
    <property type="entry name" value="MamQ_LemA"/>
</dbReference>
<dbReference type="GO" id="GO:0016020">
    <property type="term" value="C:membrane"/>
    <property type="evidence" value="ECO:0007669"/>
    <property type="project" value="UniProtKB-SubCell"/>
</dbReference>
<proteinExistence type="inferred from homology"/>
<protein>
    <submittedName>
        <fullName evidence="7">LemA family protein</fullName>
    </submittedName>
</protein>
<comment type="similarity">
    <text evidence="2">Belongs to the LemA family.</text>
</comment>
<keyword evidence="5 6" id="KW-0472">Membrane</keyword>
<name>A0A553ZWG2_9BACI</name>
<dbReference type="EMBL" id="VLXZ01000009">
    <property type="protein sequence ID" value="TSB45807.1"/>
    <property type="molecule type" value="Genomic_DNA"/>
</dbReference>
<evidence type="ECO:0000256" key="2">
    <source>
        <dbReference type="ARBA" id="ARBA00008854"/>
    </source>
</evidence>
<evidence type="ECO:0000256" key="6">
    <source>
        <dbReference type="SAM" id="Phobius"/>
    </source>
</evidence>
<dbReference type="Proteomes" id="UP000318521">
    <property type="component" value="Unassembled WGS sequence"/>
</dbReference>
<gene>
    <name evidence="7" type="ORF">FN960_15105</name>
</gene>
<feature type="transmembrane region" description="Helical" evidence="6">
    <location>
        <begin position="6"/>
        <end position="25"/>
    </location>
</feature>
<evidence type="ECO:0000313" key="7">
    <source>
        <dbReference type="EMBL" id="TSB45807.1"/>
    </source>
</evidence>
<dbReference type="AlphaFoldDB" id="A0A553ZWG2"/>
<evidence type="ECO:0000256" key="1">
    <source>
        <dbReference type="ARBA" id="ARBA00004167"/>
    </source>
</evidence>
<dbReference type="OrthoDB" id="9804152at2"/>
<sequence>MGFLIAGAIIVIVGAGWVIMYNGLVKLRGWKEESWSQIDVQLKRRFDLIPNLVKTAQRYMEYEKNTLAEIIEKRNQITSPDLTREEQVQADNELTGTLRQFFSLTEAYPDLKANESFNRLHEDLVATENKVAYSKQLYNKTVMQYNNKVESFPSNVIASIHNFRKHSYLEATAEERRTVEVDFDL</sequence>
<dbReference type="SUPFAM" id="SSF140478">
    <property type="entry name" value="LemA-like"/>
    <property type="match status" value="1"/>
</dbReference>
<evidence type="ECO:0000256" key="5">
    <source>
        <dbReference type="ARBA" id="ARBA00023136"/>
    </source>
</evidence>
<reference evidence="7 8" key="1">
    <citation type="submission" date="2019-07" db="EMBL/GenBank/DDBJ databases">
        <authorList>
            <person name="Park Y.J."/>
            <person name="Jeong S.E."/>
            <person name="Jung H.S."/>
        </authorList>
    </citation>
    <scope>NUCLEOTIDE SEQUENCE [LARGE SCALE GENOMIC DNA]</scope>
    <source>
        <strain evidence="8">P16(2019)</strain>
    </source>
</reference>
<keyword evidence="4 6" id="KW-1133">Transmembrane helix</keyword>
<organism evidence="7 8">
    <name type="scientific">Alkalicoccobacillus porphyridii</name>
    <dbReference type="NCBI Taxonomy" id="2597270"/>
    <lineage>
        <taxon>Bacteria</taxon>
        <taxon>Bacillati</taxon>
        <taxon>Bacillota</taxon>
        <taxon>Bacilli</taxon>
        <taxon>Bacillales</taxon>
        <taxon>Bacillaceae</taxon>
        <taxon>Alkalicoccobacillus</taxon>
    </lineage>
</organism>
<comment type="caution">
    <text evidence="7">The sequence shown here is derived from an EMBL/GenBank/DDBJ whole genome shotgun (WGS) entry which is preliminary data.</text>
</comment>
<evidence type="ECO:0000256" key="4">
    <source>
        <dbReference type="ARBA" id="ARBA00022989"/>
    </source>
</evidence>
<dbReference type="InterPro" id="IPR023353">
    <property type="entry name" value="LemA-like_dom_sf"/>
</dbReference>
<keyword evidence="8" id="KW-1185">Reference proteome</keyword>
<dbReference type="RefSeq" id="WP_143849668.1">
    <property type="nucleotide sequence ID" value="NZ_VLXZ01000009.1"/>
</dbReference>
<dbReference type="PANTHER" id="PTHR34478">
    <property type="entry name" value="PROTEIN LEMA"/>
    <property type="match status" value="1"/>
</dbReference>